<feature type="compositionally biased region" description="Basic and acidic residues" evidence="1">
    <location>
        <begin position="1"/>
        <end position="11"/>
    </location>
</feature>
<accession>A0A914VD20</accession>
<protein>
    <submittedName>
        <fullName evidence="3 4">Uncharacterized protein</fullName>
    </submittedName>
</protein>
<evidence type="ECO:0000256" key="1">
    <source>
        <dbReference type="SAM" id="MobiDB-lite"/>
    </source>
</evidence>
<dbReference type="WBParaSite" id="PSAMB.scaffold1798size27781.g14918.t1">
    <property type="protein sequence ID" value="PSAMB.scaffold1798size27781.g14918.t1"/>
    <property type="gene ID" value="PSAMB.scaffold1798size27781.g14918"/>
</dbReference>
<evidence type="ECO:0000313" key="4">
    <source>
        <dbReference type="WBParaSite" id="PSAMB.scaffold1798size27781.g14918.t1"/>
    </source>
</evidence>
<proteinExistence type="predicted"/>
<feature type="compositionally biased region" description="Basic and acidic residues" evidence="1">
    <location>
        <begin position="59"/>
        <end position="71"/>
    </location>
</feature>
<feature type="region of interest" description="Disordered" evidence="1">
    <location>
        <begin position="59"/>
        <end position="95"/>
    </location>
</feature>
<feature type="region of interest" description="Disordered" evidence="1">
    <location>
        <begin position="1"/>
        <end position="23"/>
    </location>
</feature>
<evidence type="ECO:0000313" key="2">
    <source>
        <dbReference type="Proteomes" id="UP000887566"/>
    </source>
</evidence>
<dbReference type="Proteomes" id="UP000887566">
    <property type="component" value="Unplaced"/>
</dbReference>
<evidence type="ECO:0000313" key="3">
    <source>
        <dbReference type="WBParaSite" id="PSAMB.scaffold1026size36941.g10352.t1"/>
    </source>
</evidence>
<reference evidence="3 4" key="1">
    <citation type="submission" date="2022-11" db="UniProtKB">
        <authorList>
            <consortium name="WormBaseParasite"/>
        </authorList>
    </citation>
    <scope>IDENTIFICATION</scope>
</reference>
<sequence>MFIEEGRKRPGCDSPIENPNKWQPSIVRAKSAQGNSVADMALESQQERESERLVWKGKEFTPRRTAHEMGSRSRSNARHRRPAATATATAAESGR</sequence>
<dbReference type="AlphaFoldDB" id="A0A914VD20"/>
<dbReference type="WBParaSite" id="PSAMB.scaffold1026size36941.g10352.t1">
    <property type="protein sequence ID" value="PSAMB.scaffold1026size36941.g10352.t1"/>
    <property type="gene ID" value="PSAMB.scaffold1026size36941.g10352"/>
</dbReference>
<keyword evidence="2" id="KW-1185">Reference proteome</keyword>
<organism evidence="2 4">
    <name type="scientific">Plectus sambesii</name>
    <dbReference type="NCBI Taxonomy" id="2011161"/>
    <lineage>
        <taxon>Eukaryota</taxon>
        <taxon>Metazoa</taxon>
        <taxon>Ecdysozoa</taxon>
        <taxon>Nematoda</taxon>
        <taxon>Chromadorea</taxon>
        <taxon>Plectida</taxon>
        <taxon>Plectina</taxon>
        <taxon>Plectoidea</taxon>
        <taxon>Plectidae</taxon>
        <taxon>Plectus</taxon>
    </lineage>
</organism>
<name>A0A914VD20_9BILA</name>
<feature type="compositionally biased region" description="Low complexity" evidence="1">
    <location>
        <begin position="83"/>
        <end position="95"/>
    </location>
</feature>